<gene>
    <name evidence="9" type="ORF">FPZ42_14370</name>
</gene>
<feature type="binding site" evidence="6">
    <location>
        <position position="212"/>
    </location>
    <ligand>
        <name>Fe cation</name>
        <dbReference type="ChEBI" id="CHEBI:24875"/>
        <label>2</label>
    </ligand>
</feature>
<dbReference type="Gene3D" id="3.60.21.10">
    <property type="match status" value="1"/>
</dbReference>
<feature type="binding site" evidence="6">
    <location>
        <position position="94"/>
    </location>
    <ligand>
        <name>Fe cation</name>
        <dbReference type="ChEBI" id="CHEBI:24875"/>
        <label>1</label>
    </ligand>
</feature>
<feature type="binding site" evidence="6">
    <location>
        <position position="129"/>
    </location>
    <ligand>
        <name>Fe cation</name>
        <dbReference type="ChEBI" id="CHEBI:24875"/>
        <label>2</label>
    </ligand>
</feature>
<dbReference type="PANTHER" id="PTHR10161">
    <property type="entry name" value="TARTRATE-RESISTANT ACID PHOSPHATASE TYPE 5"/>
    <property type="match status" value="1"/>
</dbReference>
<sequence length="322" mass="36957">MKRRNFIKNTALTTLSASLVSPLVALAENREVTHFESEDLSATSLKDEYDVHFIALGDWGRNGEYDQNEVAKQMGLWAKNNPHDFVVSVGDNFYPKGVVSEHDPLWNYSFENIYTAHSLQCDWYPVLGNHDYHAEPEAQITYSKVSRRWYMPALYYTKQYKLGNNDKLLMLFIDTDPMLHADKKEYVDKQMAWIDEQLKKAGDVKWKMIIGHHPYYTVGPRIKNYDTLTVREKLSPVFKKYNVDVYLSGHDHSLQHLKPEGVTHQFISGAGSELTPVSEGIAYSRFQASDHGFMCFAINNSKISVKAINATGKILYQTELTK</sequence>
<feature type="binding site" evidence="6">
    <location>
        <position position="58"/>
    </location>
    <ligand>
        <name>Fe cation</name>
        <dbReference type="ChEBI" id="CHEBI:24875"/>
        <label>1</label>
    </ligand>
</feature>
<dbReference type="RefSeq" id="WP_146272350.1">
    <property type="nucleotide sequence ID" value="NZ_VOEI01000005.1"/>
</dbReference>
<comment type="caution">
    <text evidence="9">The sequence shown here is derived from an EMBL/GenBank/DDBJ whole genome shotgun (WGS) entry which is preliminary data.</text>
</comment>
<evidence type="ECO:0000259" key="8">
    <source>
        <dbReference type="Pfam" id="PF00149"/>
    </source>
</evidence>
<evidence type="ECO:0000256" key="3">
    <source>
        <dbReference type="ARBA" id="ARBA00022729"/>
    </source>
</evidence>
<dbReference type="GO" id="GO:0046872">
    <property type="term" value="F:metal ion binding"/>
    <property type="evidence" value="ECO:0007669"/>
    <property type="project" value="UniProtKB-KW"/>
</dbReference>
<dbReference type="SUPFAM" id="SSF56300">
    <property type="entry name" value="Metallo-dependent phosphatases"/>
    <property type="match status" value="1"/>
</dbReference>
<dbReference type="Pfam" id="PF00149">
    <property type="entry name" value="Metallophos"/>
    <property type="match status" value="1"/>
</dbReference>
<feature type="binding site" evidence="6">
    <location>
        <position position="91"/>
    </location>
    <ligand>
        <name>Fe cation</name>
        <dbReference type="ChEBI" id="CHEBI:24875"/>
        <label>1</label>
    </ligand>
</feature>
<evidence type="ECO:0000256" key="5">
    <source>
        <dbReference type="PIRNR" id="PIRNR000898"/>
    </source>
</evidence>
<evidence type="ECO:0000256" key="2">
    <source>
        <dbReference type="ARBA" id="ARBA00012646"/>
    </source>
</evidence>
<protein>
    <recommendedName>
        <fullName evidence="2 5">acid phosphatase</fullName>
        <ecNumber evidence="2 5">3.1.3.2</ecNumber>
    </recommendedName>
</protein>
<dbReference type="InterPro" id="IPR004843">
    <property type="entry name" value="Calcineurin-like_PHP"/>
</dbReference>
<dbReference type="Proteomes" id="UP000318010">
    <property type="component" value="Unassembled WGS sequence"/>
</dbReference>
<feature type="domain" description="Calcineurin-like phosphoesterase" evidence="8">
    <location>
        <begin position="52"/>
        <end position="253"/>
    </location>
</feature>
<evidence type="ECO:0000256" key="7">
    <source>
        <dbReference type="SAM" id="SignalP"/>
    </source>
</evidence>
<evidence type="ECO:0000256" key="6">
    <source>
        <dbReference type="PIRSR" id="PIRSR000898-1"/>
    </source>
</evidence>
<keyword evidence="5 6" id="KW-0408">Iron</keyword>
<feature type="binding site" evidence="6">
    <location>
        <position position="252"/>
    </location>
    <ligand>
        <name>Fe cation</name>
        <dbReference type="ChEBI" id="CHEBI:24875"/>
        <label>1</label>
    </ligand>
</feature>
<dbReference type="OrthoDB" id="9809781at2"/>
<dbReference type="InterPro" id="IPR051558">
    <property type="entry name" value="Metallophosphoesterase_PAP"/>
</dbReference>
<dbReference type="InterPro" id="IPR024927">
    <property type="entry name" value="Acid_PPase"/>
</dbReference>
<dbReference type="EC" id="3.1.3.2" evidence="2 5"/>
<keyword evidence="4 5" id="KW-0378">Hydrolase</keyword>
<comment type="cofactor">
    <cofactor evidence="6">
        <name>Fe cation</name>
        <dbReference type="ChEBI" id="CHEBI:24875"/>
    </cofactor>
    <text evidence="6">Binds 2 iron ions per subunit.</text>
</comment>
<comment type="catalytic activity">
    <reaction evidence="1 5">
        <text>a phosphate monoester + H2O = an alcohol + phosphate</text>
        <dbReference type="Rhea" id="RHEA:15017"/>
        <dbReference type="ChEBI" id="CHEBI:15377"/>
        <dbReference type="ChEBI" id="CHEBI:30879"/>
        <dbReference type="ChEBI" id="CHEBI:43474"/>
        <dbReference type="ChEBI" id="CHEBI:67140"/>
        <dbReference type="EC" id="3.1.3.2"/>
    </reaction>
</comment>
<dbReference type="PANTHER" id="PTHR10161:SF14">
    <property type="entry name" value="TARTRATE-RESISTANT ACID PHOSPHATASE TYPE 5"/>
    <property type="match status" value="1"/>
</dbReference>
<feature type="binding site" evidence="6">
    <location>
        <position position="91"/>
    </location>
    <ligand>
        <name>Fe cation</name>
        <dbReference type="ChEBI" id="CHEBI:24875"/>
        <label>2</label>
    </ligand>
</feature>
<evidence type="ECO:0000313" key="9">
    <source>
        <dbReference type="EMBL" id="TWR24938.1"/>
    </source>
</evidence>
<organism evidence="9 10">
    <name type="scientific">Mucilaginibacter achroorhodeus</name>
    <dbReference type="NCBI Taxonomy" id="2599294"/>
    <lineage>
        <taxon>Bacteria</taxon>
        <taxon>Pseudomonadati</taxon>
        <taxon>Bacteroidota</taxon>
        <taxon>Sphingobacteriia</taxon>
        <taxon>Sphingobacteriales</taxon>
        <taxon>Sphingobacteriaceae</taxon>
        <taxon>Mucilaginibacter</taxon>
    </lineage>
</organism>
<feature type="binding site" evidence="6">
    <location>
        <position position="250"/>
    </location>
    <ligand>
        <name>Fe cation</name>
        <dbReference type="ChEBI" id="CHEBI:24875"/>
        <label>2</label>
    </ligand>
</feature>
<dbReference type="AlphaFoldDB" id="A0A563TZY3"/>
<keyword evidence="10" id="KW-1185">Reference proteome</keyword>
<dbReference type="EMBL" id="VOEI01000005">
    <property type="protein sequence ID" value="TWR24938.1"/>
    <property type="molecule type" value="Genomic_DNA"/>
</dbReference>
<dbReference type="GO" id="GO:0003993">
    <property type="term" value="F:acid phosphatase activity"/>
    <property type="evidence" value="ECO:0007669"/>
    <property type="project" value="UniProtKB-UniRule"/>
</dbReference>
<evidence type="ECO:0000256" key="1">
    <source>
        <dbReference type="ARBA" id="ARBA00000032"/>
    </source>
</evidence>
<dbReference type="PIRSF" id="PIRSF000898">
    <property type="entry name" value="Acid_Ptase_5"/>
    <property type="match status" value="1"/>
</dbReference>
<feature type="chain" id="PRO_5021877570" description="acid phosphatase" evidence="7">
    <location>
        <begin position="28"/>
        <end position="322"/>
    </location>
</feature>
<reference evidence="9 10" key="1">
    <citation type="submission" date="2019-07" db="EMBL/GenBank/DDBJ databases">
        <authorList>
            <person name="Kim J."/>
        </authorList>
    </citation>
    <scope>NUCLEOTIDE SEQUENCE [LARGE SCALE GENOMIC DNA]</scope>
    <source>
        <strain evidence="9 10">MJ1a</strain>
    </source>
</reference>
<evidence type="ECO:0000313" key="10">
    <source>
        <dbReference type="Proteomes" id="UP000318010"/>
    </source>
</evidence>
<feature type="signal peptide" evidence="7">
    <location>
        <begin position="1"/>
        <end position="27"/>
    </location>
</feature>
<evidence type="ECO:0000256" key="4">
    <source>
        <dbReference type="ARBA" id="ARBA00022801"/>
    </source>
</evidence>
<keyword evidence="3 7" id="KW-0732">Signal</keyword>
<proteinExistence type="predicted"/>
<keyword evidence="6" id="KW-0479">Metal-binding</keyword>
<dbReference type="InterPro" id="IPR029052">
    <property type="entry name" value="Metallo-depent_PP-like"/>
</dbReference>
<accession>A0A563TZY3</accession>
<name>A0A563TZY3_9SPHI</name>